<sequence>MTTSTKNRRLRKKLYLDEFAVMGFDFSCKLNAESGLDPEQFFDTLIDFIDAQDLMIDIGGSKFEFVGYVTTAARYGSATEANRTDLTALLSSIAGVEDVVVSEMTDAYYGM</sequence>
<dbReference type="GO" id="GO:0005829">
    <property type="term" value="C:cytosol"/>
    <property type="evidence" value="ECO:0007669"/>
    <property type="project" value="TreeGrafter"/>
</dbReference>
<dbReference type="AlphaFoldDB" id="A0A2K8KUT8"/>
<dbReference type="InterPro" id="IPR007416">
    <property type="entry name" value="YggL_50S_bp"/>
</dbReference>
<dbReference type="PANTHER" id="PTHR38778">
    <property type="entry name" value="CYTOPLASMIC PROTEIN-RELATED"/>
    <property type="match status" value="1"/>
</dbReference>
<name>A0A2K8KUT8_9GAMM</name>
<gene>
    <name evidence="1" type="ORF">REIFOR_02726</name>
</gene>
<evidence type="ECO:0008006" key="3">
    <source>
        <dbReference type="Google" id="ProtNLM"/>
    </source>
</evidence>
<dbReference type="OrthoDB" id="5768758at2"/>
<evidence type="ECO:0000313" key="2">
    <source>
        <dbReference type="Proteomes" id="UP000229757"/>
    </source>
</evidence>
<dbReference type="PANTHER" id="PTHR38778:SF1">
    <property type="entry name" value="CYTOPLASMIC PROTEIN"/>
    <property type="match status" value="1"/>
</dbReference>
<dbReference type="Proteomes" id="UP000229757">
    <property type="component" value="Chromosome"/>
</dbReference>
<dbReference type="KEGG" id="rfo:REIFOR_02726"/>
<keyword evidence="2" id="KW-1185">Reference proteome</keyword>
<protein>
    <recommendedName>
        <fullName evidence="3">DUF469 domain-containing protein</fullName>
    </recommendedName>
</protein>
<dbReference type="Pfam" id="PF04320">
    <property type="entry name" value="YggL_50S_bp"/>
    <property type="match status" value="1"/>
</dbReference>
<proteinExistence type="predicted"/>
<dbReference type="EMBL" id="CP011797">
    <property type="protein sequence ID" value="ATX77849.1"/>
    <property type="molecule type" value="Genomic_DNA"/>
</dbReference>
<evidence type="ECO:0000313" key="1">
    <source>
        <dbReference type="EMBL" id="ATX77849.1"/>
    </source>
</evidence>
<reference evidence="1 2" key="1">
    <citation type="journal article" date="2017" name="Environ. Microbiol.">
        <title>Genomic and physiological analyses of 'Reinekea forsetii' reveal a versatile opportunistic lifestyle during spring algae blooms.</title>
        <authorList>
            <person name="Avci B."/>
            <person name="Hahnke R.L."/>
            <person name="Chafee M."/>
            <person name="Fischer T."/>
            <person name="Gruber-Vodicka H."/>
            <person name="Tegetmeyer H.E."/>
            <person name="Harder J."/>
            <person name="Fuchs B.M."/>
            <person name="Amann R.I."/>
            <person name="Teeling H."/>
        </authorList>
    </citation>
    <scope>NUCLEOTIDE SEQUENCE [LARGE SCALE GENOMIC DNA]</scope>
    <source>
        <strain evidence="1 2">Hel1_31_D35</strain>
    </source>
</reference>
<accession>A0A2K8KUT8</accession>
<organism evidence="1 2">
    <name type="scientific">Reinekea forsetii</name>
    <dbReference type="NCBI Taxonomy" id="1336806"/>
    <lineage>
        <taxon>Bacteria</taxon>
        <taxon>Pseudomonadati</taxon>
        <taxon>Pseudomonadota</taxon>
        <taxon>Gammaproteobacteria</taxon>
        <taxon>Oceanospirillales</taxon>
        <taxon>Saccharospirillaceae</taxon>
        <taxon>Reinekea</taxon>
    </lineage>
</organism>
<dbReference type="RefSeq" id="WP_100258074.1">
    <property type="nucleotide sequence ID" value="NZ_CP011797.1"/>
</dbReference>